<dbReference type="InterPro" id="IPR017969">
    <property type="entry name" value="Heavy-metal-associated_CS"/>
</dbReference>
<dbReference type="Pfam" id="PF00403">
    <property type="entry name" value="HMA"/>
    <property type="match status" value="1"/>
</dbReference>
<evidence type="ECO:0000313" key="3">
    <source>
        <dbReference type="EMBL" id="NDY42150.1"/>
    </source>
</evidence>
<dbReference type="EMBL" id="JAAGRR010000037">
    <property type="protein sequence ID" value="NDY42150.1"/>
    <property type="molecule type" value="Genomic_DNA"/>
</dbReference>
<dbReference type="GO" id="GO:0046872">
    <property type="term" value="F:metal ion binding"/>
    <property type="evidence" value="ECO:0007669"/>
    <property type="project" value="UniProtKB-KW"/>
</dbReference>
<evidence type="ECO:0000259" key="2">
    <source>
        <dbReference type="PROSITE" id="PS50846"/>
    </source>
</evidence>
<dbReference type="Proteomes" id="UP000469346">
    <property type="component" value="Unassembled WGS sequence"/>
</dbReference>
<evidence type="ECO:0000313" key="4">
    <source>
        <dbReference type="Proteomes" id="UP000469346"/>
    </source>
</evidence>
<organism evidence="3 4">
    <name type="scientific">Dissulfurirhabdus thermomarina</name>
    <dbReference type="NCBI Taxonomy" id="1765737"/>
    <lineage>
        <taxon>Bacteria</taxon>
        <taxon>Deltaproteobacteria</taxon>
        <taxon>Dissulfurirhabdaceae</taxon>
        <taxon>Dissulfurirhabdus</taxon>
    </lineage>
</organism>
<dbReference type="AlphaFoldDB" id="A0A6N9TNZ1"/>
<dbReference type="PROSITE" id="PS50846">
    <property type="entry name" value="HMA_2"/>
    <property type="match status" value="1"/>
</dbReference>
<sequence>MPQTIKVTGMSCQHCVMRVREALEALPGLADVQVDLASGTATFENPGAVPDEEIARAVRAAGYGVDG</sequence>
<name>A0A6N9TNZ1_DISTH</name>
<protein>
    <submittedName>
        <fullName evidence="3">Heavy-metal-associated domain-containing protein</fullName>
    </submittedName>
</protein>
<feature type="domain" description="HMA" evidence="2">
    <location>
        <begin position="1"/>
        <end position="66"/>
    </location>
</feature>
<gene>
    <name evidence="3" type="ORF">G3N55_04730</name>
</gene>
<dbReference type="CDD" id="cd00371">
    <property type="entry name" value="HMA"/>
    <property type="match status" value="1"/>
</dbReference>
<reference evidence="3 4" key="1">
    <citation type="submission" date="2020-02" db="EMBL/GenBank/DDBJ databases">
        <title>Comparative genomics of sulfur disproportionating microorganisms.</title>
        <authorList>
            <person name="Ward L.M."/>
            <person name="Bertran E."/>
            <person name="Johnston D.T."/>
        </authorList>
    </citation>
    <scope>NUCLEOTIDE SEQUENCE [LARGE SCALE GENOMIC DNA]</scope>
    <source>
        <strain evidence="3 4">DSM 100025</strain>
    </source>
</reference>
<keyword evidence="1" id="KW-0479">Metal-binding</keyword>
<dbReference type="Gene3D" id="3.30.70.100">
    <property type="match status" value="1"/>
</dbReference>
<evidence type="ECO:0000256" key="1">
    <source>
        <dbReference type="ARBA" id="ARBA00022723"/>
    </source>
</evidence>
<dbReference type="RefSeq" id="WP_163298297.1">
    <property type="nucleotide sequence ID" value="NZ_JAAGRR010000037.1"/>
</dbReference>
<dbReference type="PROSITE" id="PS01047">
    <property type="entry name" value="HMA_1"/>
    <property type="match status" value="1"/>
</dbReference>
<accession>A0A6N9TNZ1</accession>
<comment type="caution">
    <text evidence="3">The sequence shown here is derived from an EMBL/GenBank/DDBJ whole genome shotgun (WGS) entry which is preliminary data.</text>
</comment>
<proteinExistence type="predicted"/>
<dbReference type="InterPro" id="IPR036163">
    <property type="entry name" value="HMA_dom_sf"/>
</dbReference>
<keyword evidence="4" id="KW-1185">Reference proteome</keyword>
<dbReference type="SUPFAM" id="SSF55008">
    <property type="entry name" value="HMA, heavy metal-associated domain"/>
    <property type="match status" value="1"/>
</dbReference>
<dbReference type="InterPro" id="IPR006121">
    <property type="entry name" value="HMA_dom"/>
</dbReference>